<dbReference type="GeneID" id="117639704"/>
<dbReference type="GO" id="GO:0000978">
    <property type="term" value="F:RNA polymerase II cis-regulatory region sequence-specific DNA binding"/>
    <property type="evidence" value="ECO:0007669"/>
    <property type="project" value="TreeGrafter"/>
</dbReference>
<dbReference type="SUPFAM" id="SSF48508">
    <property type="entry name" value="Nuclear receptor ligand-binding domain"/>
    <property type="match status" value="1"/>
</dbReference>
<feature type="region of interest" description="Disordered" evidence="16">
    <location>
        <begin position="202"/>
        <end position="229"/>
    </location>
</feature>
<proteinExistence type="predicted"/>
<dbReference type="PANTHER" id="PTHR24085:SF4">
    <property type="entry name" value="NUCLEAR HORMONE RECEPTOR HR38-RELATED"/>
    <property type="match status" value="1"/>
</dbReference>
<dbReference type="InterPro" id="IPR003073">
    <property type="entry name" value="NR4A2"/>
</dbReference>
<dbReference type="GO" id="GO:0005634">
    <property type="term" value="C:nucleus"/>
    <property type="evidence" value="ECO:0007669"/>
    <property type="project" value="UniProtKB-SubCell"/>
</dbReference>
<feature type="domain" description="NR LBD" evidence="18">
    <location>
        <begin position="577"/>
        <end position="820"/>
    </location>
</feature>
<dbReference type="Proteomes" id="UP000515158">
    <property type="component" value="Unplaced"/>
</dbReference>
<dbReference type="PRINTS" id="PR01284">
    <property type="entry name" value="NUCLEARECPTR"/>
</dbReference>
<keyword evidence="10" id="KW-0804">Transcription</keyword>
<feature type="compositionally biased region" description="Low complexity" evidence="16">
    <location>
        <begin position="325"/>
        <end position="338"/>
    </location>
</feature>
<dbReference type="InterPro" id="IPR003070">
    <property type="entry name" value="NR4A1-3"/>
</dbReference>
<keyword evidence="7" id="KW-0862">Zinc</keyword>
<feature type="compositionally biased region" description="Pro residues" evidence="16">
    <location>
        <begin position="58"/>
        <end position="71"/>
    </location>
</feature>
<dbReference type="PROSITE" id="PS00031">
    <property type="entry name" value="NUCLEAR_REC_DBD_1"/>
    <property type="match status" value="1"/>
</dbReference>
<gene>
    <name evidence="20" type="primary">LOC117639704</name>
</gene>
<dbReference type="GO" id="GO:0004879">
    <property type="term" value="F:nuclear receptor activity"/>
    <property type="evidence" value="ECO:0007669"/>
    <property type="project" value="InterPro"/>
</dbReference>
<evidence type="ECO:0000256" key="9">
    <source>
        <dbReference type="ARBA" id="ARBA00023125"/>
    </source>
</evidence>
<evidence type="ECO:0000256" key="15">
    <source>
        <dbReference type="ARBA" id="ARBA00075617"/>
    </source>
</evidence>
<feature type="compositionally biased region" description="Low complexity" evidence="16">
    <location>
        <begin position="348"/>
        <end position="370"/>
    </location>
</feature>
<evidence type="ECO:0000256" key="4">
    <source>
        <dbReference type="ARBA" id="ARBA00022490"/>
    </source>
</evidence>
<evidence type="ECO:0000259" key="17">
    <source>
        <dbReference type="PROSITE" id="PS51030"/>
    </source>
</evidence>
<evidence type="ECO:0000256" key="10">
    <source>
        <dbReference type="ARBA" id="ARBA00023163"/>
    </source>
</evidence>
<feature type="compositionally biased region" description="Low complexity" evidence="16">
    <location>
        <begin position="113"/>
        <end position="125"/>
    </location>
</feature>
<evidence type="ECO:0000313" key="19">
    <source>
        <dbReference type="Proteomes" id="UP000515158"/>
    </source>
</evidence>
<protein>
    <recommendedName>
        <fullName evidence="3">Nuclear receptor subfamily 4 group A member 2</fullName>
    </recommendedName>
    <alternativeName>
        <fullName evidence="15">Nuclear receptor subfamily 4 group A member 4</fullName>
    </alternativeName>
    <alternativeName>
        <fullName evidence="14">Probable nuclear hormone receptor HR38</fullName>
    </alternativeName>
</protein>
<dbReference type="Pfam" id="PF00104">
    <property type="entry name" value="Hormone_recep"/>
    <property type="match status" value="1"/>
</dbReference>
<dbReference type="PRINTS" id="PR00398">
    <property type="entry name" value="STRDHORMONER"/>
</dbReference>
<dbReference type="PRINTS" id="PR00047">
    <property type="entry name" value="STROIDFINGER"/>
</dbReference>
<evidence type="ECO:0000256" key="1">
    <source>
        <dbReference type="ARBA" id="ARBA00004123"/>
    </source>
</evidence>
<dbReference type="SMART" id="SM00399">
    <property type="entry name" value="ZnF_C4"/>
    <property type="match status" value="1"/>
</dbReference>
<evidence type="ECO:0000256" key="7">
    <source>
        <dbReference type="ARBA" id="ARBA00022833"/>
    </source>
</evidence>
<evidence type="ECO:0000256" key="11">
    <source>
        <dbReference type="ARBA" id="ARBA00023170"/>
    </source>
</evidence>
<evidence type="ECO:0000256" key="8">
    <source>
        <dbReference type="ARBA" id="ARBA00023015"/>
    </source>
</evidence>
<dbReference type="InterPro" id="IPR035500">
    <property type="entry name" value="NHR-like_dom_sf"/>
</dbReference>
<feature type="region of interest" description="Disordered" evidence="16">
    <location>
        <begin position="113"/>
        <end position="137"/>
    </location>
</feature>
<dbReference type="InterPro" id="IPR000536">
    <property type="entry name" value="Nucl_hrmn_rcpt_lig-bd"/>
</dbReference>
<feature type="compositionally biased region" description="Low complexity" evidence="16">
    <location>
        <begin position="286"/>
        <end position="309"/>
    </location>
</feature>
<keyword evidence="12" id="KW-0539">Nucleus</keyword>
<evidence type="ECO:0000256" key="13">
    <source>
        <dbReference type="ARBA" id="ARBA00065130"/>
    </source>
</evidence>
<dbReference type="FunFam" id="3.30.50.10:FF:000009">
    <property type="entry name" value="nuclear receptor subfamily 4 group A member 2"/>
    <property type="match status" value="1"/>
</dbReference>
<feature type="region of interest" description="Disordered" evidence="16">
    <location>
        <begin position="31"/>
        <end position="81"/>
    </location>
</feature>
<evidence type="ECO:0000256" key="5">
    <source>
        <dbReference type="ARBA" id="ARBA00022723"/>
    </source>
</evidence>
<dbReference type="PROSITE" id="PS51030">
    <property type="entry name" value="NUCLEAR_REC_DBD_2"/>
    <property type="match status" value="1"/>
</dbReference>
<dbReference type="PROSITE" id="PS51843">
    <property type="entry name" value="NR_LBD"/>
    <property type="match status" value="1"/>
</dbReference>
<evidence type="ECO:0000313" key="20">
    <source>
        <dbReference type="RefSeq" id="XP_034231470.1"/>
    </source>
</evidence>
<keyword evidence="11 20" id="KW-0675">Receptor</keyword>
<dbReference type="SUPFAM" id="SSF57716">
    <property type="entry name" value="Glucocorticoid receptor-like (DNA-binding domain)"/>
    <property type="match status" value="1"/>
</dbReference>
<feature type="region of interest" description="Disordered" evidence="16">
    <location>
        <begin position="325"/>
        <end position="476"/>
    </location>
</feature>
<evidence type="ECO:0000256" key="2">
    <source>
        <dbReference type="ARBA" id="ARBA00004496"/>
    </source>
</evidence>
<evidence type="ECO:0000256" key="3">
    <source>
        <dbReference type="ARBA" id="ARBA00019630"/>
    </source>
</evidence>
<dbReference type="GO" id="GO:0035259">
    <property type="term" value="F:nuclear glucocorticoid receptor binding"/>
    <property type="evidence" value="ECO:0007669"/>
    <property type="project" value="TreeGrafter"/>
</dbReference>
<dbReference type="SMART" id="SM00430">
    <property type="entry name" value="HOLI"/>
    <property type="match status" value="1"/>
</dbReference>
<dbReference type="InterPro" id="IPR013088">
    <property type="entry name" value="Znf_NHR/GATA"/>
</dbReference>
<feature type="domain" description="Nuclear receptor" evidence="17">
    <location>
        <begin position="478"/>
        <end position="553"/>
    </location>
</feature>
<name>A0A6P8Y4U8_THRPL</name>
<dbReference type="InterPro" id="IPR001723">
    <property type="entry name" value="Nuclear_hrmn_rcpt"/>
</dbReference>
<keyword evidence="19" id="KW-1185">Reference proteome</keyword>
<dbReference type="PRINTS" id="PR01287">
    <property type="entry name" value="NURRNUCRCPTR"/>
</dbReference>
<comment type="subunit">
    <text evidence="13">Forms a heterodimer with USP.</text>
</comment>
<evidence type="ECO:0000256" key="16">
    <source>
        <dbReference type="SAM" id="MobiDB-lite"/>
    </source>
</evidence>
<keyword evidence="8" id="KW-0805">Transcription regulation</keyword>
<sequence length="823" mass="88853">MLFHRADHAVRLLALDSGGAAAAHLSFAQDDKTDSEDYRLLGSPSRTTPSDVLLLGSPPTPTLSPPPPPTAAPAAAPARVKREPSACTADMVRDTGHYSAACFGCEDGEDINNNNNQPSSHNRNNLRPDASTKDLSGSNDLSCVSAGSIPFTVSSSMLLLQTQSSFGSSSFADLLSAPYAEDPAGGLPEELDPFPDVFASAAQSQAGQGPGHLDHQQHQHHHGDDSCAPLPSFQTFAGVPAVADSYSGRLYTGRTSATCSPSPSSDLSQLDFKMEAEDCYSVPSYHHPQPQAHPHPQQQQQQQQQHYESWQLHQQHYGLYYQPSAAPQPAAQHPQTHPQPHPQSYEQPGPLGAPSSLPSTLPSALPSSSPHMDTYSLPPFPSVATTALTPRQRRASLPLQRSDSTGSCESPKLRLGLGSGPAPSATSSASSSPGCEGHALSHHGVPHQVRPANPAGPGAGSAQGGPQGGPGQTPHSPSTLCAVCGDTAACQHYGVRTCEGCKGFFKRTVQKGSKYVCLADKACPVDKRRRNRCQFCRFQKCLAVGMVKEVVRTDSLKGRRGRLPSKPKSPQESPPSPPVSLITALVRAHVDTTPDLANLDYSQVTSPFQYQSAGPTPADELVSEAEKIQQFYRLLTTCVDVIRHFAEKIPGFGDLCREDQDLLFQSASLELFVLRLAYRTRAEDTKLTFCNGVVLDKQQCHRSFGDWLLAILDFCQSLHNLEVDISAFACLCALTLITERHGLKEPHKVEQLQMKIISSLKDHVTYNAEAQKKDHYLSRLLGKLPELRSLSVQGLQRIFYLKLEDLVPAPPLIENMFVASLPF</sequence>
<dbReference type="PANTHER" id="PTHR24085">
    <property type="entry name" value="NUCLEAR HORMONE RECEPTOR"/>
    <property type="match status" value="1"/>
</dbReference>
<dbReference type="CDD" id="cd06969">
    <property type="entry name" value="NR_DBD_NGFI-B"/>
    <property type="match status" value="1"/>
</dbReference>
<dbReference type="GO" id="GO:0071376">
    <property type="term" value="P:cellular response to corticotropin-releasing hormone stimulus"/>
    <property type="evidence" value="ECO:0007669"/>
    <property type="project" value="TreeGrafter"/>
</dbReference>
<feature type="compositionally biased region" description="Basic and acidic residues" evidence="16">
    <location>
        <begin position="212"/>
        <end position="225"/>
    </location>
</feature>
<feature type="compositionally biased region" description="Polar residues" evidence="16">
    <location>
        <begin position="399"/>
        <end position="408"/>
    </location>
</feature>
<dbReference type="GO" id="GO:0005737">
    <property type="term" value="C:cytoplasm"/>
    <property type="evidence" value="ECO:0007669"/>
    <property type="project" value="UniProtKB-SubCell"/>
</dbReference>
<evidence type="ECO:0000256" key="6">
    <source>
        <dbReference type="ARBA" id="ARBA00022771"/>
    </source>
</evidence>
<dbReference type="InterPro" id="IPR001628">
    <property type="entry name" value="Znf_hrmn_rcpt"/>
</dbReference>
<dbReference type="CTD" id="35332"/>
<evidence type="ECO:0000256" key="12">
    <source>
        <dbReference type="ARBA" id="ARBA00023242"/>
    </source>
</evidence>
<dbReference type="KEGG" id="tpal:117639704"/>
<dbReference type="GO" id="GO:0008270">
    <property type="term" value="F:zinc ion binding"/>
    <property type="evidence" value="ECO:0007669"/>
    <property type="project" value="UniProtKB-KW"/>
</dbReference>
<feature type="region of interest" description="Disordered" evidence="16">
    <location>
        <begin position="555"/>
        <end position="578"/>
    </location>
</feature>
<feature type="region of interest" description="Disordered" evidence="16">
    <location>
        <begin position="282"/>
        <end position="309"/>
    </location>
</feature>
<reference evidence="20" key="1">
    <citation type="submission" date="2025-08" db="UniProtKB">
        <authorList>
            <consortium name="RefSeq"/>
        </authorList>
    </citation>
    <scope>IDENTIFICATION</scope>
    <source>
        <tissue evidence="20">Total insect</tissue>
    </source>
</reference>
<evidence type="ECO:0000259" key="18">
    <source>
        <dbReference type="PROSITE" id="PS51843"/>
    </source>
</evidence>
<dbReference type="GO" id="GO:0005667">
    <property type="term" value="C:transcription regulator complex"/>
    <property type="evidence" value="ECO:0007669"/>
    <property type="project" value="TreeGrafter"/>
</dbReference>
<keyword evidence="6" id="KW-0863">Zinc-finger</keyword>
<keyword evidence="9" id="KW-0238">DNA-binding</keyword>
<comment type="subcellular location">
    <subcellularLocation>
        <location evidence="2">Cytoplasm</location>
    </subcellularLocation>
    <subcellularLocation>
        <location evidence="1">Nucleus</location>
    </subcellularLocation>
</comment>
<dbReference type="Pfam" id="PF00105">
    <property type="entry name" value="zf-C4"/>
    <property type="match status" value="1"/>
</dbReference>
<dbReference type="OrthoDB" id="5952118at2759"/>
<dbReference type="Gene3D" id="3.30.50.10">
    <property type="entry name" value="Erythroid Transcription Factor GATA-1, subunit A"/>
    <property type="match status" value="1"/>
</dbReference>
<dbReference type="CDD" id="cd07072">
    <property type="entry name" value="NR_LBD_DHR38_like"/>
    <property type="match status" value="1"/>
</dbReference>
<feature type="compositionally biased region" description="Low complexity" evidence="16">
    <location>
        <begin position="420"/>
        <end position="434"/>
    </location>
</feature>
<dbReference type="Gene3D" id="1.10.565.10">
    <property type="entry name" value="Retinoid X Receptor"/>
    <property type="match status" value="1"/>
</dbReference>
<dbReference type="AlphaFoldDB" id="A0A6P8Y4U8"/>
<feature type="compositionally biased region" description="Gly residues" evidence="16">
    <location>
        <begin position="457"/>
        <end position="471"/>
    </location>
</feature>
<evidence type="ECO:0000256" key="14">
    <source>
        <dbReference type="ARBA" id="ARBA00071265"/>
    </source>
</evidence>
<dbReference type="InParanoid" id="A0A6P8Y4U8"/>
<accession>A0A6P8Y4U8</accession>
<keyword evidence="4" id="KW-0963">Cytoplasm</keyword>
<dbReference type="RefSeq" id="XP_034231470.1">
    <property type="nucleotide sequence ID" value="XM_034375579.1"/>
</dbReference>
<keyword evidence="5" id="KW-0479">Metal-binding</keyword>
<organism evidence="20">
    <name type="scientific">Thrips palmi</name>
    <name type="common">Melon thrips</name>
    <dbReference type="NCBI Taxonomy" id="161013"/>
    <lineage>
        <taxon>Eukaryota</taxon>
        <taxon>Metazoa</taxon>
        <taxon>Ecdysozoa</taxon>
        <taxon>Arthropoda</taxon>
        <taxon>Hexapoda</taxon>
        <taxon>Insecta</taxon>
        <taxon>Pterygota</taxon>
        <taxon>Neoptera</taxon>
        <taxon>Paraneoptera</taxon>
        <taxon>Thysanoptera</taxon>
        <taxon>Terebrantia</taxon>
        <taxon>Thripoidea</taxon>
        <taxon>Thripidae</taxon>
        <taxon>Thrips</taxon>
    </lineage>
</organism>